<reference evidence="1" key="1">
    <citation type="journal article" date="2013" name="Environ. Microbiol.">
        <title>Microbiota from the distal guts of lean and obese adolescents exhibit partial functional redundancy besides clear differences in community structure.</title>
        <authorList>
            <person name="Ferrer M."/>
            <person name="Ruiz A."/>
            <person name="Lanza F."/>
            <person name="Haange S.B."/>
            <person name="Oberbach A."/>
            <person name="Till H."/>
            <person name="Bargiela R."/>
            <person name="Campoy C."/>
            <person name="Segura M.T."/>
            <person name="Richter M."/>
            <person name="von Bergen M."/>
            <person name="Seifert J."/>
            <person name="Suarez A."/>
        </authorList>
    </citation>
    <scope>NUCLEOTIDE SEQUENCE</scope>
</reference>
<accession>K1SYJ3</accession>
<dbReference type="EMBL" id="AJWZ01004355">
    <property type="protein sequence ID" value="EKC65677.1"/>
    <property type="molecule type" value="Genomic_DNA"/>
</dbReference>
<name>K1SYJ3_9ZZZZ</name>
<gene>
    <name evidence="1" type="ORF">OBE_06334</name>
</gene>
<organism evidence="1">
    <name type="scientific">human gut metagenome</name>
    <dbReference type="NCBI Taxonomy" id="408170"/>
    <lineage>
        <taxon>unclassified sequences</taxon>
        <taxon>metagenomes</taxon>
        <taxon>organismal metagenomes</taxon>
    </lineage>
</organism>
<evidence type="ECO:0000313" key="1">
    <source>
        <dbReference type="EMBL" id="EKC65677.1"/>
    </source>
</evidence>
<protein>
    <submittedName>
        <fullName evidence="1">Uncharacterized protein</fullName>
    </submittedName>
</protein>
<dbReference type="AlphaFoldDB" id="K1SYJ3"/>
<sequence>MEKAKAATVYCEAASTWNADHAGKPWHYALVSHDEVRINSGFKYLMENRVPPEQLHFEL</sequence>
<comment type="caution">
    <text evidence="1">The sequence shown here is derived from an EMBL/GenBank/DDBJ whole genome shotgun (WGS) entry which is preliminary data.</text>
</comment>
<proteinExistence type="predicted"/>